<comment type="caution">
    <text evidence="3">The sequence shown here is derived from an EMBL/GenBank/DDBJ whole genome shotgun (WGS) entry which is preliminary data.</text>
</comment>
<keyword evidence="2" id="KW-0472">Membrane</keyword>
<sequence length="177" mass="20360">MFMEAMINYLETNTIQVLMIMALLQALLVLLWIRNTVKMKKMIKNYEEFLRGTDKTNLEAMLRDHVQKVEKTQEVLNTQKKELHRLEKGAANCIQKVHTKRYNAFDNTGNDLSYSTAFLDAYNSGLVLTGIYGRDYAASYVKAIEQGLAKQVLSREENEALEAAMKQDCWIRSPGKE</sequence>
<evidence type="ECO:0000313" key="3">
    <source>
        <dbReference type="EMBL" id="NBG89213.1"/>
    </source>
</evidence>
<reference evidence="3 4" key="1">
    <citation type="submission" date="2019-04" db="EMBL/GenBank/DDBJ databases">
        <title>Isachenkonia alkalipeptolytica gen. nov. sp. nov. a new anaerobic, alkiliphilic organothrophic bacterium capable to reduce synthesized ferrihydrite isolated from a soda lake.</title>
        <authorList>
            <person name="Toshchakov S.V."/>
            <person name="Zavarzina D.G."/>
            <person name="Zhilina T.N."/>
            <person name="Kostrikina N.A."/>
            <person name="Kublanov I.V."/>
        </authorList>
    </citation>
    <scope>NUCLEOTIDE SEQUENCE [LARGE SCALE GENOMIC DNA]</scope>
    <source>
        <strain evidence="3 4">Z-1701</strain>
    </source>
</reference>
<proteinExistence type="predicted"/>
<keyword evidence="4" id="KW-1185">Reference proteome</keyword>
<organism evidence="3 4">
    <name type="scientific">Isachenkonia alkalipeptolytica</name>
    <dbReference type="NCBI Taxonomy" id="2565777"/>
    <lineage>
        <taxon>Bacteria</taxon>
        <taxon>Bacillati</taxon>
        <taxon>Bacillota</taxon>
        <taxon>Clostridia</taxon>
        <taxon>Eubacteriales</taxon>
        <taxon>Clostridiaceae</taxon>
        <taxon>Isachenkonia</taxon>
    </lineage>
</organism>
<feature type="coiled-coil region" evidence="1">
    <location>
        <begin position="62"/>
        <end position="89"/>
    </location>
</feature>
<keyword evidence="2" id="KW-1133">Transmembrane helix</keyword>
<dbReference type="InterPro" id="IPR027981">
    <property type="entry name" value="DUF4446"/>
</dbReference>
<dbReference type="EMBL" id="SUMG01000019">
    <property type="protein sequence ID" value="NBG89213.1"/>
    <property type="molecule type" value="Genomic_DNA"/>
</dbReference>
<evidence type="ECO:0000313" key="4">
    <source>
        <dbReference type="Proteomes" id="UP000449710"/>
    </source>
</evidence>
<keyword evidence="1" id="KW-0175">Coiled coil</keyword>
<accession>A0AA43XLV9</accession>
<dbReference type="AlphaFoldDB" id="A0AA43XLV9"/>
<dbReference type="Pfam" id="PF14584">
    <property type="entry name" value="DUF4446"/>
    <property type="match status" value="1"/>
</dbReference>
<keyword evidence="2" id="KW-0812">Transmembrane</keyword>
<evidence type="ECO:0000256" key="2">
    <source>
        <dbReference type="SAM" id="Phobius"/>
    </source>
</evidence>
<feature type="transmembrane region" description="Helical" evidence="2">
    <location>
        <begin position="15"/>
        <end position="33"/>
    </location>
</feature>
<name>A0AA43XLV9_9CLOT</name>
<protein>
    <submittedName>
        <fullName evidence="3">DUF4446 family protein</fullName>
    </submittedName>
</protein>
<dbReference type="Proteomes" id="UP000449710">
    <property type="component" value="Unassembled WGS sequence"/>
</dbReference>
<gene>
    <name evidence="3" type="ORF">ISALK_12000</name>
</gene>
<evidence type="ECO:0000256" key="1">
    <source>
        <dbReference type="SAM" id="Coils"/>
    </source>
</evidence>